<protein>
    <submittedName>
        <fullName evidence="13">Stearoyl-[acyl-carrier-protein] 9-desaturase, chloroplastic</fullName>
    </submittedName>
</protein>
<gene>
    <name evidence="13" type="primary">ACPD_1</name>
    <name evidence="13" type="ORF">CK203_115894</name>
</gene>
<organism evidence="13 14">
    <name type="scientific">Vitis vinifera</name>
    <name type="common">Grape</name>
    <dbReference type="NCBI Taxonomy" id="29760"/>
    <lineage>
        <taxon>Eukaryota</taxon>
        <taxon>Viridiplantae</taxon>
        <taxon>Streptophyta</taxon>
        <taxon>Embryophyta</taxon>
        <taxon>Tracheophyta</taxon>
        <taxon>Spermatophyta</taxon>
        <taxon>Magnoliopsida</taxon>
        <taxon>eudicotyledons</taxon>
        <taxon>Gunneridae</taxon>
        <taxon>Pentapetalae</taxon>
        <taxon>rosids</taxon>
        <taxon>Vitales</taxon>
        <taxon>Vitaceae</taxon>
        <taxon>Viteae</taxon>
        <taxon>Vitis</taxon>
    </lineage>
</organism>
<dbReference type="EMBL" id="QGNW01002162">
    <property type="protein sequence ID" value="RVW24855.1"/>
    <property type="molecule type" value="Genomic_DNA"/>
</dbReference>
<keyword evidence="11" id="KW-0275">Fatty acid biosynthesis</keyword>
<keyword evidence="9" id="KW-0408">Iron</keyword>
<evidence type="ECO:0000256" key="4">
    <source>
        <dbReference type="ARBA" id="ARBA00022516"/>
    </source>
</evidence>
<sequence length="235" mass="26834">MGYHSSPKFSMASMHRSVQVKNPNKPFSSPHKVQVTHSMPPHKIEIFKSMENWAEENVLIYLKPVEKCWQPQDFLPDPASDGFMRASPSSWQLGQGHGPLKRTGTVTFLVSLSVWKSRHETHREDDPVFDWGWNGWADGKQSVPFIHLYFISRKGNFISHGNTARLTKQHGDKTWLKQHEEENHHAGLLMMANSLCERWSVEKLTGLSSEGKNARDYVWVSLKIEKAGGESSRKG</sequence>
<dbReference type="GO" id="GO:0046872">
    <property type="term" value="F:metal ion binding"/>
    <property type="evidence" value="ECO:0007669"/>
    <property type="project" value="UniProtKB-KW"/>
</dbReference>
<dbReference type="InterPro" id="IPR012348">
    <property type="entry name" value="RNR-like"/>
</dbReference>
<name>A0A438CNS2_VITVI</name>
<accession>A0A438CNS2</accession>
<dbReference type="InterPro" id="IPR009078">
    <property type="entry name" value="Ferritin-like_SF"/>
</dbReference>
<dbReference type="GO" id="GO:0045300">
    <property type="term" value="F:stearoyl-[ACP] desaturase activity"/>
    <property type="evidence" value="ECO:0007669"/>
    <property type="project" value="InterPro"/>
</dbReference>
<evidence type="ECO:0000256" key="2">
    <source>
        <dbReference type="ARBA" id="ARBA00008749"/>
    </source>
</evidence>
<evidence type="ECO:0000256" key="5">
    <source>
        <dbReference type="ARBA" id="ARBA00022723"/>
    </source>
</evidence>
<evidence type="ECO:0000256" key="11">
    <source>
        <dbReference type="ARBA" id="ARBA00023160"/>
    </source>
</evidence>
<evidence type="ECO:0000256" key="7">
    <source>
        <dbReference type="ARBA" id="ARBA00022946"/>
    </source>
</evidence>
<evidence type="ECO:0000256" key="9">
    <source>
        <dbReference type="ARBA" id="ARBA00023004"/>
    </source>
</evidence>
<keyword evidence="5" id="KW-0479">Metal-binding</keyword>
<keyword evidence="7" id="KW-0809">Transit peptide</keyword>
<evidence type="ECO:0000256" key="1">
    <source>
        <dbReference type="ARBA" id="ARBA00001954"/>
    </source>
</evidence>
<dbReference type="InterPro" id="IPR005067">
    <property type="entry name" value="Fatty_acid_desaturase-2"/>
</dbReference>
<comment type="cofactor">
    <cofactor evidence="1">
        <name>Fe(2+)</name>
        <dbReference type="ChEBI" id="CHEBI:29033"/>
    </cofactor>
</comment>
<dbReference type="SUPFAM" id="SSF47240">
    <property type="entry name" value="Ferritin-like"/>
    <property type="match status" value="1"/>
</dbReference>
<evidence type="ECO:0000313" key="14">
    <source>
        <dbReference type="Proteomes" id="UP000288805"/>
    </source>
</evidence>
<dbReference type="PANTHER" id="PTHR31155">
    <property type="entry name" value="ACYL- ACYL-CARRIER-PROTEIN DESATURASE-RELATED"/>
    <property type="match status" value="1"/>
</dbReference>
<keyword evidence="10" id="KW-0443">Lipid metabolism</keyword>
<comment type="subunit">
    <text evidence="3">Homodimer.</text>
</comment>
<dbReference type="Gene3D" id="1.10.620.20">
    <property type="entry name" value="Ribonucleotide Reductase, subunit A"/>
    <property type="match status" value="1"/>
</dbReference>
<keyword evidence="6" id="KW-0276">Fatty acid metabolism</keyword>
<evidence type="ECO:0000256" key="8">
    <source>
        <dbReference type="ARBA" id="ARBA00023002"/>
    </source>
</evidence>
<dbReference type="Pfam" id="PF03405">
    <property type="entry name" value="FA_desaturase_2"/>
    <property type="match status" value="1"/>
</dbReference>
<dbReference type="Proteomes" id="UP000288805">
    <property type="component" value="Unassembled WGS sequence"/>
</dbReference>
<dbReference type="PANTHER" id="PTHR31155:SF9">
    <property type="entry name" value="STEAROYL-[ACYL-CARRIER-PROTEIN] 9-DESATURASE 7, CHLOROPLASTIC"/>
    <property type="match status" value="1"/>
</dbReference>
<proteinExistence type="inferred from homology"/>
<reference evidence="13 14" key="1">
    <citation type="journal article" date="2018" name="PLoS Genet.">
        <title>Population sequencing reveals clonal diversity and ancestral inbreeding in the grapevine cultivar Chardonnay.</title>
        <authorList>
            <person name="Roach M.J."/>
            <person name="Johnson D.L."/>
            <person name="Bohlmann J."/>
            <person name="van Vuuren H.J."/>
            <person name="Jones S.J."/>
            <person name="Pretorius I.S."/>
            <person name="Schmidt S.A."/>
            <person name="Borneman A.R."/>
        </authorList>
    </citation>
    <scope>NUCLEOTIDE SEQUENCE [LARGE SCALE GENOMIC DNA]</scope>
    <source>
        <strain evidence="14">cv. Chardonnay</strain>
        <tissue evidence="13">Leaf</tissue>
    </source>
</reference>
<keyword evidence="4" id="KW-0444">Lipid biosynthesis</keyword>
<dbReference type="AlphaFoldDB" id="A0A438CNS2"/>
<evidence type="ECO:0000256" key="3">
    <source>
        <dbReference type="ARBA" id="ARBA00011738"/>
    </source>
</evidence>
<evidence type="ECO:0000256" key="10">
    <source>
        <dbReference type="ARBA" id="ARBA00023098"/>
    </source>
</evidence>
<evidence type="ECO:0000256" key="6">
    <source>
        <dbReference type="ARBA" id="ARBA00022832"/>
    </source>
</evidence>
<evidence type="ECO:0000256" key="12">
    <source>
        <dbReference type="SAM" id="MobiDB-lite"/>
    </source>
</evidence>
<feature type="region of interest" description="Disordered" evidence="12">
    <location>
        <begin position="1"/>
        <end position="35"/>
    </location>
</feature>
<dbReference type="GO" id="GO:0006633">
    <property type="term" value="P:fatty acid biosynthetic process"/>
    <property type="evidence" value="ECO:0007669"/>
    <property type="project" value="UniProtKB-KW"/>
</dbReference>
<comment type="caution">
    <text evidence="13">The sequence shown here is derived from an EMBL/GenBank/DDBJ whole genome shotgun (WGS) entry which is preliminary data.</text>
</comment>
<evidence type="ECO:0000313" key="13">
    <source>
        <dbReference type="EMBL" id="RVW24855.1"/>
    </source>
</evidence>
<keyword evidence="8" id="KW-0560">Oxidoreductase</keyword>
<comment type="similarity">
    <text evidence="2">Belongs to the fatty acid desaturase type 2 family.</text>
</comment>